<evidence type="ECO:0000313" key="3">
    <source>
        <dbReference type="EMBL" id="SMH66535.1"/>
    </source>
</evidence>
<dbReference type="EMBL" id="LT841305">
    <property type="protein sequence ID" value="SMH66535.1"/>
    <property type="molecule type" value="Genomic_DNA"/>
</dbReference>
<organism evidence="2">
    <name type="scientific">Acidithiobacillus ferrivorans</name>
    <dbReference type="NCBI Taxonomy" id="160808"/>
    <lineage>
        <taxon>Bacteria</taxon>
        <taxon>Pseudomonadati</taxon>
        <taxon>Pseudomonadota</taxon>
        <taxon>Acidithiobacillia</taxon>
        <taxon>Acidithiobacillales</taxon>
        <taxon>Acidithiobacillaceae</taxon>
        <taxon>Acidithiobacillus</taxon>
    </lineage>
</organism>
<feature type="region of interest" description="Disordered" evidence="1">
    <location>
        <begin position="293"/>
        <end position="313"/>
    </location>
</feature>
<dbReference type="RefSeq" id="WP_231551167.1">
    <property type="nucleotide sequence ID" value="NZ_CCCS020000036.1"/>
</dbReference>
<gene>
    <name evidence="3" type="ORF">AFERRI_30267</name>
    <name evidence="2" type="ORF">AFERRI_410012</name>
</gene>
<sequence>MVNLWLAFKYSMARKLLIAGWPFGQGELATLHWLRSPYMAGDDRGWCVDAVFRGVESGKSHDISLPWGMLPYLRLGMLFENGRPKTRSADAGQISIVRLFNDAKFGLRRVGGVVLKNIYPLDTQINLDELCIKVENNDQIMLVPCIEIARSFFAQSRFLSYALLQPDSFSDFVRAWHSDGKVTLEFSGIVPKNMIKPDFIISVAKILFDQEWSDQWRAVWSRRAAKALKIEDKNYPKLECWPPVGQNSSWKVRGVTWNNQLLVLEILGTKYRGNLPFHEIEYSHPRLKKGILGDERSVSGSKPVSEDAEDETLVENVVSSPSHLGRPIVLYTERAEHCCLTVVTPQSVRKKVVVINKLTGGSDRTSSTGDMGTKAIRPVSLQDEGSCGDVDAGEFTGGDKSGDIPPNFKKLITAIECVQEAHLRLQFEYQIGLARSRIGEGDEEPIEYLLITLKYADATGYILDVDQSSGQGISTVVFELIKPDVVVDKVVRKLVEDCIAANGFLSRELLKDQAERIRYALAKHTQTDGYEYGLRLVRKLPGIIKQLDELSFSFGGW</sequence>
<reference evidence="3 4" key="3">
    <citation type="submission" date="2017-03" db="EMBL/GenBank/DDBJ databases">
        <authorList>
            <person name="Regsiter A."/>
            <person name="William W."/>
        </authorList>
    </citation>
    <scope>NUCLEOTIDE SEQUENCE [LARGE SCALE GENOMIC DNA]</scope>
    <source>
        <strain evidence="3">PRJEB5721</strain>
    </source>
</reference>
<evidence type="ECO:0000313" key="4">
    <source>
        <dbReference type="Proteomes" id="UP000193925"/>
    </source>
</evidence>
<name>A0A060UVV0_9PROT</name>
<reference evidence="2" key="2">
    <citation type="submission" date="2014-07" db="EMBL/GenBank/DDBJ databases">
        <title>Initial genome analysis of the psychrotolerant acidophile Acidithiobacillus ferrivorans CF27: insights into iron and sulfur oxidation pathways and into biofilm formation.</title>
        <authorList>
            <person name="Talla E."/>
            <person name="Hedrich S."/>
            <person name="Mangenot S."/>
            <person name="Ji B."/>
            <person name="Johnson D.B."/>
            <person name="Barbe V."/>
            <person name="Bonnefoy V."/>
        </authorList>
    </citation>
    <scope>NUCLEOTIDE SEQUENCE [LARGE SCALE GENOMIC DNA]</scope>
    <source>
        <strain evidence="2">CF27</strain>
    </source>
</reference>
<dbReference type="EMBL" id="CCCS020000036">
    <property type="protein sequence ID" value="CDQ10699.1"/>
    <property type="molecule type" value="Genomic_DNA"/>
</dbReference>
<evidence type="ECO:0000313" key="2">
    <source>
        <dbReference type="EMBL" id="CDQ10699.1"/>
    </source>
</evidence>
<keyword evidence="4" id="KW-1185">Reference proteome</keyword>
<accession>A0A060UVV0</accession>
<proteinExistence type="predicted"/>
<protein>
    <recommendedName>
        <fullName evidence="5">TnsE C-terminal domain-containing protein</fullName>
    </recommendedName>
</protein>
<evidence type="ECO:0008006" key="5">
    <source>
        <dbReference type="Google" id="ProtNLM"/>
    </source>
</evidence>
<dbReference type="AlphaFoldDB" id="A0A060UVV0"/>
<dbReference type="Proteomes" id="UP000193925">
    <property type="component" value="Chromosome AFERRI"/>
</dbReference>
<evidence type="ECO:0000256" key="1">
    <source>
        <dbReference type="SAM" id="MobiDB-lite"/>
    </source>
</evidence>
<reference evidence="2" key="1">
    <citation type="submission" date="2014-03" db="EMBL/GenBank/DDBJ databases">
        <authorList>
            <person name="Genoscope - CEA"/>
        </authorList>
    </citation>
    <scope>NUCLEOTIDE SEQUENCE [LARGE SCALE GENOMIC DNA]</scope>
    <source>
        <strain evidence="2">CF27</strain>
    </source>
</reference>